<accession>A0A7W8D7K1</accession>
<gene>
    <name evidence="2" type="ORF">HNQ52_002937</name>
</gene>
<comment type="caution">
    <text evidence="2">The sequence shown here is derived from an EMBL/GenBank/DDBJ whole genome shotgun (WGS) entry which is preliminary data.</text>
</comment>
<dbReference type="PROSITE" id="PS00409">
    <property type="entry name" value="PROKAR_NTER_METHYL"/>
    <property type="match status" value="1"/>
</dbReference>
<dbReference type="RefSeq" id="WP_183961914.1">
    <property type="nucleotide sequence ID" value="NZ_JACHHP010000006.1"/>
</dbReference>
<dbReference type="GO" id="GO:0043683">
    <property type="term" value="P:type IV pilus assembly"/>
    <property type="evidence" value="ECO:0007669"/>
    <property type="project" value="InterPro"/>
</dbReference>
<reference evidence="2 3" key="1">
    <citation type="submission" date="2020-08" db="EMBL/GenBank/DDBJ databases">
        <title>Genomic Encyclopedia of Type Strains, Phase IV (KMG-IV): sequencing the most valuable type-strain genomes for metagenomic binning, comparative biology and taxonomic classification.</title>
        <authorList>
            <person name="Goeker M."/>
        </authorList>
    </citation>
    <scope>NUCLEOTIDE SEQUENCE [LARGE SCALE GENOMIC DNA]</scope>
    <source>
        <strain evidence="2 3">DSM 24163</strain>
    </source>
</reference>
<evidence type="ECO:0000256" key="1">
    <source>
        <dbReference type="SAM" id="Phobius"/>
    </source>
</evidence>
<protein>
    <submittedName>
        <fullName evidence="2">Type IV pilus assembly protein PilW</fullName>
    </submittedName>
</protein>
<dbReference type="Proteomes" id="UP000521199">
    <property type="component" value="Unassembled WGS sequence"/>
</dbReference>
<dbReference type="EMBL" id="JACHHP010000006">
    <property type="protein sequence ID" value="MBB5209368.1"/>
    <property type="molecule type" value="Genomic_DNA"/>
</dbReference>
<name>A0A7W8D7K1_9GAMM</name>
<evidence type="ECO:0000313" key="2">
    <source>
        <dbReference type="EMBL" id="MBB5209368.1"/>
    </source>
</evidence>
<dbReference type="NCBIfam" id="TIGR02532">
    <property type="entry name" value="IV_pilin_GFxxxE"/>
    <property type="match status" value="1"/>
</dbReference>
<keyword evidence="1" id="KW-0472">Membrane</keyword>
<dbReference type="AlphaFoldDB" id="A0A7W8D7K1"/>
<dbReference type="Pfam" id="PF16074">
    <property type="entry name" value="PilW"/>
    <property type="match status" value="1"/>
</dbReference>
<keyword evidence="3" id="KW-1185">Reference proteome</keyword>
<evidence type="ECO:0000313" key="3">
    <source>
        <dbReference type="Proteomes" id="UP000521199"/>
    </source>
</evidence>
<dbReference type="Pfam" id="PF07963">
    <property type="entry name" value="N_methyl"/>
    <property type="match status" value="1"/>
</dbReference>
<dbReference type="InterPro" id="IPR032092">
    <property type="entry name" value="PilW"/>
</dbReference>
<keyword evidence="1" id="KW-0812">Transmembrane</keyword>
<sequence length="429" mass="46031">MPNVRLRQAGLSLIELMIAITIGVVLMLGMVEVFGTTRAVYQTTSALSRVQEGGRFAMDFIRGDLRMGGQWGCFNEYQPLRRFYNHTATAFTADGTPIESSANWAFRTDLPIEGFEYENTAPGEAVALTQVPSLVDAGSKWSPTLPADVFAWVSDAEAPAVVNSDIFVVRYASADYVPIKGSDLAAGRMSVAAADQDFIDQGAMYVATDCRQISLFQVNTAPSIEDTLPAGDGVEAVFTSVVGGGSWNQAIPDSDPPGWKEYYYGTSTIGEGSPLHRYRIAIYYVGLPQDETAPSLIRRELILDAAGLPVIGPPQRLVDGIESMQLTFGVSAAMATSSVSELQGLPPNAYVTAETLANGENDNTTSAYVNNMRRIKKVRAALLLRGLETAAVQGGDANYNVGDVTFTSGAGDANLRAVYEAVVAVRNRY</sequence>
<feature type="transmembrane region" description="Helical" evidence="1">
    <location>
        <begin position="12"/>
        <end position="31"/>
    </location>
</feature>
<dbReference type="InterPro" id="IPR012902">
    <property type="entry name" value="N_methyl_site"/>
</dbReference>
<proteinExistence type="predicted"/>
<organism evidence="2 3">
    <name type="scientific">Chiayiivirga flava</name>
    <dbReference type="NCBI Taxonomy" id="659595"/>
    <lineage>
        <taxon>Bacteria</taxon>
        <taxon>Pseudomonadati</taxon>
        <taxon>Pseudomonadota</taxon>
        <taxon>Gammaproteobacteria</taxon>
        <taxon>Lysobacterales</taxon>
        <taxon>Lysobacteraceae</taxon>
        <taxon>Chiayiivirga</taxon>
    </lineage>
</organism>
<keyword evidence="1" id="KW-1133">Transmembrane helix</keyword>